<evidence type="ECO:0000313" key="2">
    <source>
        <dbReference type="Proteomes" id="UP001501343"/>
    </source>
</evidence>
<dbReference type="Gene3D" id="1.10.8.1060">
    <property type="entry name" value="Corynebacterium glutamicum thioredoxin-dependent arsenate reductase, N-terminal domain"/>
    <property type="match status" value="1"/>
</dbReference>
<name>A0ABN2PW72_9MICO</name>
<accession>A0ABN2PW72</accession>
<dbReference type="Proteomes" id="UP001501343">
    <property type="component" value="Unassembled WGS sequence"/>
</dbReference>
<evidence type="ECO:0000313" key="1">
    <source>
        <dbReference type="EMBL" id="GAA1935132.1"/>
    </source>
</evidence>
<proteinExistence type="predicted"/>
<dbReference type="NCBIfam" id="NF046112">
    <property type="entry name" value="MSMEG_6209_Nter"/>
    <property type="match status" value="1"/>
</dbReference>
<protein>
    <submittedName>
        <fullName evidence="1">Uncharacterized protein</fullName>
    </submittedName>
</protein>
<gene>
    <name evidence="1" type="ORF">GCM10009775_28800</name>
</gene>
<reference evidence="2" key="1">
    <citation type="journal article" date="2019" name="Int. J. Syst. Evol. Microbiol.">
        <title>The Global Catalogue of Microorganisms (GCM) 10K type strain sequencing project: providing services to taxonomists for standard genome sequencing and annotation.</title>
        <authorList>
            <consortium name="The Broad Institute Genomics Platform"/>
            <consortium name="The Broad Institute Genome Sequencing Center for Infectious Disease"/>
            <person name="Wu L."/>
            <person name="Ma J."/>
        </authorList>
    </citation>
    <scope>NUCLEOTIDE SEQUENCE [LARGE SCALE GENOMIC DNA]</scope>
    <source>
        <strain evidence="2">JCM 14900</strain>
    </source>
</reference>
<sequence length="68" mass="7694">MPDDKSVDEEKAIAEIVDRLQERFPDASRESILDAIEKSRVTFAGAKVRDFVPVLIEKEAKAHLKGKR</sequence>
<comment type="caution">
    <text evidence="1">The sequence shown here is derived from an EMBL/GenBank/DDBJ whole genome shotgun (WGS) entry which is preliminary data.</text>
</comment>
<organism evidence="1 2">
    <name type="scientific">Microbacterium aoyamense</name>
    <dbReference type="NCBI Taxonomy" id="344166"/>
    <lineage>
        <taxon>Bacteria</taxon>
        <taxon>Bacillati</taxon>
        <taxon>Actinomycetota</taxon>
        <taxon>Actinomycetes</taxon>
        <taxon>Micrococcales</taxon>
        <taxon>Microbacteriaceae</taxon>
        <taxon>Microbacterium</taxon>
    </lineage>
</organism>
<dbReference type="RefSeq" id="WP_248147230.1">
    <property type="nucleotide sequence ID" value="NZ_BAAAOF010000005.1"/>
</dbReference>
<dbReference type="EMBL" id="BAAAOF010000005">
    <property type="protein sequence ID" value="GAA1935132.1"/>
    <property type="molecule type" value="Genomic_DNA"/>
</dbReference>
<keyword evidence="2" id="KW-1185">Reference proteome</keyword>